<name>A0A2Z6QI11_9GLOM</name>
<dbReference type="Proteomes" id="UP000247702">
    <property type="component" value="Unassembled WGS sequence"/>
</dbReference>
<reference evidence="1 2" key="1">
    <citation type="submission" date="2017-11" db="EMBL/GenBank/DDBJ databases">
        <title>The genome of Rhizophagus clarus HR1 reveals common genetic basis of auxotrophy among arbuscular mycorrhizal fungi.</title>
        <authorList>
            <person name="Kobayashi Y."/>
        </authorList>
    </citation>
    <scope>NUCLEOTIDE SEQUENCE [LARGE SCALE GENOMIC DNA]</scope>
    <source>
        <strain evidence="1 2">HR1</strain>
    </source>
</reference>
<proteinExistence type="predicted"/>
<keyword evidence="2" id="KW-1185">Reference proteome</keyword>
<protein>
    <submittedName>
        <fullName evidence="1">Uncharacterized protein</fullName>
    </submittedName>
</protein>
<gene>
    <name evidence="1" type="ORF">RclHR1_14830002</name>
</gene>
<evidence type="ECO:0000313" key="2">
    <source>
        <dbReference type="Proteomes" id="UP000247702"/>
    </source>
</evidence>
<sequence>MIQLADITLELNLQVLINIHKKEVSISCRKYDDEKDEEHNENTETDLTIALTEASREMKCISTEEYNSDEENLSNLFQKESSQLKIIDQISKDLSVLYNGDSINFRLLEDSLDFEILLQ</sequence>
<organism evidence="1 2">
    <name type="scientific">Rhizophagus clarus</name>
    <dbReference type="NCBI Taxonomy" id="94130"/>
    <lineage>
        <taxon>Eukaryota</taxon>
        <taxon>Fungi</taxon>
        <taxon>Fungi incertae sedis</taxon>
        <taxon>Mucoromycota</taxon>
        <taxon>Glomeromycotina</taxon>
        <taxon>Glomeromycetes</taxon>
        <taxon>Glomerales</taxon>
        <taxon>Glomeraceae</taxon>
        <taxon>Rhizophagus</taxon>
    </lineage>
</organism>
<accession>A0A2Z6QI11</accession>
<comment type="caution">
    <text evidence="1">The sequence shown here is derived from an EMBL/GenBank/DDBJ whole genome shotgun (WGS) entry which is preliminary data.</text>
</comment>
<dbReference type="EMBL" id="BEXD01000539">
    <property type="protein sequence ID" value="GBB88282.1"/>
    <property type="molecule type" value="Genomic_DNA"/>
</dbReference>
<dbReference type="AlphaFoldDB" id="A0A2Z6QI11"/>
<evidence type="ECO:0000313" key="1">
    <source>
        <dbReference type="EMBL" id="GBB88282.1"/>
    </source>
</evidence>